<dbReference type="GO" id="GO:0140359">
    <property type="term" value="F:ABC-type transporter activity"/>
    <property type="evidence" value="ECO:0007669"/>
    <property type="project" value="InterPro"/>
</dbReference>
<comment type="subcellular location">
    <subcellularLocation>
        <location evidence="1">Membrane</location>
        <topology evidence="1">Multi-pass membrane protein</topology>
    </subcellularLocation>
</comment>
<feature type="transmembrane region" description="Helical" evidence="6">
    <location>
        <begin position="77"/>
        <end position="97"/>
    </location>
</feature>
<proteinExistence type="predicted"/>
<keyword evidence="4 6" id="KW-0472">Membrane</keyword>
<dbReference type="OrthoDB" id="3214063at2"/>
<feature type="compositionally biased region" description="Polar residues" evidence="5">
    <location>
        <begin position="1"/>
        <end position="19"/>
    </location>
</feature>
<evidence type="ECO:0000256" key="3">
    <source>
        <dbReference type="ARBA" id="ARBA00022989"/>
    </source>
</evidence>
<evidence type="ECO:0000313" key="9">
    <source>
        <dbReference type="Proteomes" id="UP000031890"/>
    </source>
</evidence>
<dbReference type="EMBL" id="CP010827">
    <property type="protein sequence ID" value="AJI77842.1"/>
    <property type="molecule type" value="Genomic_DNA"/>
</dbReference>
<evidence type="ECO:0000256" key="2">
    <source>
        <dbReference type="ARBA" id="ARBA00022692"/>
    </source>
</evidence>
<dbReference type="InterPro" id="IPR013525">
    <property type="entry name" value="ABC2_TM"/>
</dbReference>
<sequence>MTSATSSQTAHPTAHSNTTAPRAASLRRLRALSRAEMRQFTRNPLLVIMALLFPVALPLFVWIVGDQSVGSTDSASEIFVLLALGFGIFYPALSMTVTRRDEEVLKRLRTGEARDWEILTAIALPLAATMLLLSVLMVAGLSTLSMFLPLDPPVAHVWPVNALLMALAMVLGIVCSHALAMLTSSFTANAENAQITSMPVLMLLMFSQASLRNALPDALGQVLDATPFALAVDIVRAGWIGDGSFASVFADSSTDLIKLAAWTVALVWAAHKYMRWGTHR</sequence>
<dbReference type="Pfam" id="PF01061">
    <property type="entry name" value="ABC2_membrane"/>
    <property type="match status" value="1"/>
</dbReference>
<evidence type="ECO:0000256" key="6">
    <source>
        <dbReference type="SAM" id="Phobius"/>
    </source>
</evidence>
<feature type="domain" description="ABC-2 type transporter transmembrane" evidence="7">
    <location>
        <begin position="29"/>
        <end position="237"/>
    </location>
</feature>
<dbReference type="InterPro" id="IPR052902">
    <property type="entry name" value="ABC-2_transporter"/>
</dbReference>
<evidence type="ECO:0000313" key="8">
    <source>
        <dbReference type="EMBL" id="AJI77842.1"/>
    </source>
</evidence>
<dbReference type="GO" id="GO:0016020">
    <property type="term" value="C:membrane"/>
    <property type="evidence" value="ECO:0007669"/>
    <property type="project" value="UniProtKB-SubCell"/>
</dbReference>
<feature type="transmembrane region" description="Helical" evidence="6">
    <location>
        <begin position="162"/>
        <end position="183"/>
    </location>
</feature>
<evidence type="ECO:0000259" key="7">
    <source>
        <dbReference type="Pfam" id="PF01061"/>
    </source>
</evidence>
<feature type="region of interest" description="Disordered" evidence="5">
    <location>
        <begin position="1"/>
        <end position="22"/>
    </location>
</feature>
<dbReference type="HOGENOM" id="CLU_039483_1_0_11"/>
<organism evidence="8 9">
    <name type="scientific">Corynebacterium singulare</name>
    <dbReference type="NCBI Taxonomy" id="161899"/>
    <lineage>
        <taxon>Bacteria</taxon>
        <taxon>Bacillati</taxon>
        <taxon>Actinomycetota</taxon>
        <taxon>Actinomycetes</taxon>
        <taxon>Mycobacteriales</taxon>
        <taxon>Corynebacteriaceae</taxon>
        <taxon>Corynebacterium</taxon>
    </lineage>
</organism>
<protein>
    <submittedName>
        <fullName evidence="8">ABC-2 type transporter</fullName>
    </submittedName>
</protein>
<dbReference type="AlphaFoldDB" id="A0A0B6EMT3"/>
<evidence type="ECO:0000256" key="4">
    <source>
        <dbReference type="ARBA" id="ARBA00023136"/>
    </source>
</evidence>
<dbReference type="KEGG" id="csx:CSING_01410"/>
<gene>
    <name evidence="8" type="ORF">CSING_01410</name>
</gene>
<evidence type="ECO:0000256" key="1">
    <source>
        <dbReference type="ARBA" id="ARBA00004141"/>
    </source>
</evidence>
<feature type="transmembrane region" description="Helical" evidence="6">
    <location>
        <begin position="118"/>
        <end position="142"/>
    </location>
</feature>
<keyword evidence="3 6" id="KW-1133">Transmembrane helix</keyword>
<accession>A0A0B6EMT3</accession>
<evidence type="ECO:0000256" key="5">
    <source>
        <dbReference type="SAM" id="MobiDB-lite"/>
    </source>
</evidence>
<reference evidence="8 9" key="1">
    <citation type="journal article" date="2015" name="Genome Announc.">
        <title>Complete Genome Sequence and Annotation of Corynebacterium singulare DSM 44357, Isolated from a Human Semen Specimen.</title>
        <authorList>
            <person name="Merten M."/>
            <person name="Brinkrolf K."/>
            <person name="Albersmeier A."/>
            <person name="Kutter Y."/>
            <person name="Ruckert C."/>
            <person name="Tauch A."/>
        </authorList>
    </citation>
    <scope>NUCLEOTIDE SEQUENCE [LARGE SCALE GENOMIC DNA]</scope>
    <source>
        <strain evidence="8">IBS B52218</strain>
    </source>
</reference>
<name>A0A0B6EMT3_9CORY</name>
<feature type="transmembrane region" description="Helical" evidence="6">
    <location>
        <begin position="44"/>
        <end position="65"/>
    </location>
</feature>
<keyword evidence="2 6" id="KW-0812">Transmembrane</keyword>
<dbReference type="RefSeq" id="WP_042529028.1">
    <property type="nucleotide sequence ID" value="NZ_CP010827.1"/>
</dbReference>
<dbReference type="PANTHER" id="PTHR43027:SF2">
    <property type="entry name" value="TRANSPORT PERMEASE PROTEIN"/>
    <property type="match status" value="1"/>
</dbReference>
<dbReference type="Proteomes" id="UP000031890">
    <property type="component" value="Chromosome"/>
</dbReference>
<dbReference type="PANTHER" id="PTHR43027">
    <property type="entry name" value="DOXORUBICIN RESISTANCE ABC TRANSPORTER PERMEASE PROTEIN DRRC-RELATED"/>
    <property type="match status" value="1"/>
</dbReference>
<dbReference type="STRING" id="161899.CSING_01410"/>